<feature type="signal peptide" evidence="1">
    <location>
        <begin position="1"/>
        <end position="18"/>
    </location>
</feature>
<dbReference type="EMBL" id="GISG01111824">
    <property type="protein sequence ID" value="MBA4639010.1"/>
    <property type="molecule type" value="Transcribed_RNA"/>
</dbReference>
<keyword evidence="1" id="KW-0732">Signal</keyword>
<proteinExistence type="predicted"/>
<reference evidence="2" key="1">
    <citation type="journal article" date="2013" name="J. Plant Res.">
        <title>Effect of fungi and light on seed germination of three Opuntia species from semiarid lands of central Mexico.</title>
        <authorList>
            <person name="Delgado-Sanchez P."/>
            <person name="Jimenez-Bremont J.F."/>
            <person name="Guerrero-Gonzalez Mde L."/>
            <person name="Flores J."/>
        </authorList>
    </citation>
    <scope>NUCLEOTIDE SEQUENCE</scope>
    <source>
        <tissue evidence="2">Cladode</tissue>
    </source>
</reference>
<dbReference type="EMBL" id="GISG01111823">
    <property type="protein sequence ID" value="MBA4639009.1"/>
    <property type="molecule type" value="Transcribed_RNA"/>
</dbReference>
<sequence>MLWLLLFLPNHLCRSLHAIGRLLCPSTSNVTFCFFAWSTITGPFSFPVSATPSTCTPGFLASQMLFMEERSPETPGLTPASVHDPLFDGLAMWRRTTVSSF</sequence>
<feature type="chain" id="PRO_5036201152" description="Secreted protein" evidence="1">
    <location>
        <begin position="19"/>
        <end position="101"/>
    </location>
</feature>
<reference evidence="2" key="2">
    <citation type="submission" date="2020-07" db="EMBL/GenBank/DDBJ databases">
        <authorList>
            <person name="Vera ALvarez R."/>
            <person name="Arias-Moreno D.M."/>
            <person name="Jimenez-Jacinto V."/>
            <person name="Jimenez-Bremont J.F."/>
            <person name="Swaminathan K."/>
            <person name="Moose S.P."/>
            <person name="Guerrero-Gonzalez M.L."/>
            <person name="Marino-Ramirez L."/>
            <person name="Landsman D."/>
            <person name="Rodriguez-Kessler M."/>
            <person name="Delgado-Sanchez P."/>
        </authorList>
    </citation>
    <scope>NUCLEOTIDE SEQUENCE</scope>
    <source>
        <tissue evidence="2">Cladode</tissue>
    </source>
</reference>
<evidence type="ECO:0000256" key="1">
    <source>
        <dbReference type="SAM" id="SignalP"/>
    </source>
</evidence>
<dbReference type="AlphaFoldDB" id="A0A7C8ZCV5"/>
<evidence type="ECO:0000313" key="2">
    <source>
        <dbReference type="EMBL" id="MBA4639010.1"/>
    </source>
</evidence>
<organism evidence="2">
    <name type="scientific">Opuntia streptacantha</name>
    <name type="common">Prickly pear cactus</name>
    <name type="synonym">Opuntia cardona</name>
    <dbReference type="NCBI Taxonomy" id="393608"/>
    <lineage>
        <taxon>Eukaryota</taxon>
        <taxon>Viridiplantae</taxon>
        <taxon>Streptophyta</taxon>
        <taxon>Embryophyta</taxon>
        <taxon>Tracheophyta</taxon>
        <taxon>Spermatophyta</taxon>
        <taxon>Magnoliopsida</taxon>
        <taxon>eudicotyledons</taxon>
        <taxon>Gunneridae</taxon>
        <taxon>Pentapetalae</taxon>
        <taxon>Caryophyllales</taxon>
        <taxon>Cactineae</taxon>
        <taxon>Cactaceae</taxon>
        <taxon>Opuntioideae</taxon>
        <taxon>Opuntia</taxon>
    </lineage>
</organism>
<accession>A0A7C8ZCV5</accession>
<protein>
    <recommendedName>
        <fullName evidence="3">Secreted protein</fullName>
    </recommendedName>
</protein>
<name>A0A7C8ZCV5_OPUST</name>
<evidence type="ECO:0008006" key="3">
    <source>
        <dbReference type="Google" id="ProtNLM"/>
    </source>
</evidence>